<comment type="activity regulation">
    <text evidence="10">Na(+) is not transported, but it plays an essential structural role and its presence is essential for fluoride channel function.</text>
</comment>
<proteinExistence type="inferred from homology"/>
<keyword evidence="10" id="KW-0915">Sodium</keyword>
<evidence type="ECO:0000256" key="7">
    <source>
        <dbReference type="ARBA" id="ARBA00035120"/>
    </source>
</evidence>
<name>A0A7C8L4D0_9BACI</name>
<dbReference type="AlphaFoldDB" id="A0A7C8L4D0"/>
<dbReference type="Pfam" id="PF02537">
    <property type="entry name" value="CRCB"/>
    <property type="match status" value="1"/>
</dbReference>
<evidence type="ECO:0000313" key="11">
    <source>
        <dbReference type="EMBL" id="KAB8137731.1"/>
    </source>
</evidence>
<feature type="binding site" evidence="10">
    <location>
        <position position="76"/>
    </location>
    <ligand>
        <name>Na(+)</name>
        <dbReference type="ChEBI" id="CHEBI:29101"/>
        <note>structural</note>
    </ligand>
</feature>
<feature type="binding site" evidence="10">
    <location>
        <position position="73"/>
    </location>
    <ligand>
        <name>Na(+)</name>
        <dbReference type="ChEBI" id="CHEBI:29101"/>
        <note>structural</note>
    </ligand>
</feature>
<feature type="transmembrane region" description="Helical" evidence="10">
    <location>
        <begin position="94"/>
        <end position="116"/>
    </location>
</feature>
<evidence type="ECO:0000256" key="8">
    <source>
        <dbReference type="ARBA" id="ARBA00035585"/>
    </source>
</evidence>
<dbReference type="GO" id="GO:0140114">
    <property type="term" value="P:cellular detoxification of fluoride"/>
    <property type="evidence" value="ECO:0007669"/>
    <property type="project" value="UniProtKB-UniRule"/>
</dbReference>
<evidence type="ECO:0000256" key="2">
    <source>
        <dbReference type="ARBA" id="ARBA00022475"/>
    </source>
</evidence>
<evidence type="ECO:0000256" key="1">
    <source>
        <dbReference type="ARBA" id="ARBA00004651"/>
    </source>
</evidence>
<dbReference type="PANTHER" id="PTHR28259:SF1">
    <property type="entry name" value="FLUORIDE EXPORT PROTEIN 1-RELATED"/>
    <property type="match status" value="1"/>
</dbReference>
<keyword evidence="6 10" id="KW-0407">Ion channel</keyword>
<reference evidence="11 12" key="1">
    <citation type="submission" date="2019-10" db="EMBL/GenBank/DDBJ databases">
        <title>Gracilibacillus sp. nov. isolated from rice seeds.</title>
        <authorList>
            <person name="He S."/>
        </authorList>
    </citation>
    <scope>NUCLEOTIDE SEQUENCE [LARGE SCALE GENOMIC DNA]</scope>
    <source>
        <strain evidence="11 12">TD8</strain>
    </source>
</reference>
<dbReference type="GO" id="GO:0062054">
    <property type="term" value="F:fluoride channel activity"/>
    <property type="evidence" value="ECO:0007669"/>
    <property type="project" value="UniProtKB-UniRule"/>
</dbReference>
<dbReference type="InterPro" id="IPR003691">
    <property type="entry name" value="FluC"/>
</dbReference>
<evidence type="ECO:0000256" key="4">
    <source>
        <dbReference type="ARBA" id="ARBA00022989"/>
    </source>
</evidence>
<comment type="similarity">
    <text evidence="7 10">Belongs to the fluoride channel Fluc/FEX (TC 1.A.43) family.</text>
</comment>
<keyword evidence="3 10" id="KW-0812">Transmembrane</keyword>
<comment type="catalytic activity">
    <reaction evidence="8">
        <text>fluoride(in) = fluoride(out)</text>
        <dbReference type="Rhea" id="RHEA:76159"/>
        <dbReference type="ChEBI" id="CHEBI:17051"/>
    </reaction>
    <physiologicalReaction direction="left-to-right" evidence="8">
        <dbReference type="Rhea" id="RHEA:76160"/>
    </physiologicalReaction>
</comment>
<dbReference type="RefSeq" id="WP_153402464.1">
    <property type="nucleotide sequence ID" value="NZ_ML762427.1"/>
</dbReference>
<evidence type="ECO:0000256" key="6">
    <source>
        <dbReference type="ARBA" id="ARBA00023303"/>
    </source>
</evidence>
<keyword evidence="12" id="KW-1185">Reference proteome</keyword>
<accession>A0A7C8L4D0</accession>
<keyword evidence="10" id="KW-0479">Metal-binding</keyword>
<evidence type="ECO:0000256" key="5">
    <source>
        <dbReference type="ARBA" id="ARBA00023136"/>
    </source>
</evidence>
<dbReference type="PANTHER" id="PTHR28259">
    <property type="entry name" value="FLUORIDE EXPORT PROTEIN 1-RELATED"/>
    <property type="match status" value="1"/>
</dbReference>
<dbReference type="GO" id="GO:0005886">
    <property type="term" value="C:plasma membrane"/>
    <property type="evidence" value="ECO:0007669"/>
    <property type="project" value="UniProtKB-SubCell"/>
</dbReference>
<organism evidence="11 12">
    <name type="scientific">Gracilibacillus oryzae</name>
    <dbReference type="NCBI Taxonomy" id="1672701"/>
    <lineage>
        <taxon>Bacteria</taxon>
        <taxon>Bacillati</taxon>
        <taxon>Bacillota</taxon>
        <taxon>Bacilli</taxon>
        <taxon>Bacillales</taxon>
        <taxon>Bacillaceae</taxon>
        <taxon>Gracilibacillus</taxon>
    </lineage>
</organism>
<gene>
    <name evidence="10 11" type="primary">crcB</name>
    <name evidence="10" type="synonym">fluC</name>
    <name evidence="11" type="ORF">F9U64_07960</name>
</gene>
<evidence type="ECO:0000313" key="12">
    <source>
        <dbReference type="Proteomes" id="UP000480246"/>
    </source>
</evidence>
<dbReference type="GO" id="GO:0046872">
    <property type="term" value="F:metal ion binding"/>
    <property type="evidence" value="ECO:0007669"/>
    <property type="project" value="UniProtKB-KW"/>
</dbReference>
<keyword evidence="4 10" id="KW-1133">Transmembrane helix</keyword>
<keyword evidence="2 10" id="KW-1003">Cell membrane</keyword>
<dbReference type="HAMAP" id="MF_00454">
    <property type="entry name" value="FluC"/>
    <property type="match status" value="1"/>
</dbReference>
<evidence type="ECO:0000256" key="10">
    <source>
        <dbReference type="HAMAP-Rule" id="MF_00454"/>
    </source>
</evidence>
<protein>
    <recommendedName>
        <fullName evidence="10">Fluoride-specific ion channel FluC</fullName>
    </recommendedName>
</protein>
<dbReference type="EMBL" id="WEID01000036">
    <property type="protein sequence ID" value="KAB8137731.1"/>
    <property type="molecule type" value="Genomic_DNA"/>
</dbReference>
<evidence type="ECO:0000256" key="9">
    <source>
        <dbReference type="ARBA" id="ARBA00049940"/>
    </source>
</evidence>
<keyword evidence="10" id="KW-0406">Ion transport</keyword>
<dbReference type="Proteomes" id="UP000480246">
    <property type="component" value="Unassembled WGS sequence"/>
</dbReference>
<evidence type="ECO:0000256" key="3">
    <source>
        <dbReference type="ARBA" id="ARBA00022692"/>
    </source>
</evidence>
<comment type="subcellular location">
    <subcellularLocation>
        <location evidence="1 10">Cell membrane</location>
        <topology evidence="1 10">Multi-pass membrane protein</topology>
    </subcellularLocation>
</comment>
<feature type="transmembrane region" description="Helical" evidence="10">
    <location>
        <begin position="31"/>
        <end position="54"/>
    </location>
</feature>
<dbReference type="NCBIfam" id="TIGR00494">
    <property type="entry name" value="crcB"/>
    <property type="match status" value="1"/>
</dbReference>
<dbReference type="OrthoDB" id="9799631at2"/>
<sequence>MTYVMVGLAGFIGAVLRYLVAAPFSSEGVAFPYGTLIVNLTGCFVLAYVTTAIFKKFPISQQLQTAIGTGLVGSFTTFSTFSVETVTLLQNNQISFALIYIVISMFGGLALSRLGFKREGKAA</sequence>
<keyword evidence="5 10" id="KW-0472">Membrane</keyword>
<comment type="function">
    <text evidence="9 10">Fluoride-specific ion channel. Important for reducing fluoride concentration in the cell, thus reducing its toxicity.</text>
</comment>
<feature type="transmembrane region" description="Helical" evidence="10">
    <location>
        <begin position="66"/>
        <end position="88"/>
    </location>
</feature>
<comment type="caution">
    <text evidence="11">The sequence shown here is derived from an EMBL/GenBank/DDBJ whole genome shotgun (WGS) entry which is preliminary data.</text>
</comment>
<keyword evidence="10" id="KW-0813">Transport</keyword>